<feature type="region of interest" description="Disordered" evidence="1">
    <location>
        <begin position="214"/>
        <end position="236"/>
    </location>
</feature>
<evidence type="ECO:0000256" key="2">
    <source>
        <dbReference type="SAM" id="Phobius"/>
    </source>
</evidence>
<gene>
    <name evidence="3" type="primary">orf311</name>
</gene>
<evidence type="ECO:0000313" key="3">
    <source>
        <dbReference type="EMBL" id="AYC65744.1"/>
    </source>
</evidence>
<sequence>MFMLKYYRLIRFLVDSRYRDKLVFRPAQINNLVDRRLNFYFYRYWIACPYAQKRCEEYDIHPVLVYHYFRLKLLAPERLEFLKQFSSFQLDFTPILRHYESTTEGFSMKFSLDEYENRFILAVSDYNILVQKKFLFPSESGFEDALKSQKKSYLQRSPENESEIQNHFLELKNEICQLCNDLENEFRIYDRLENSSNYSASSSPRQYVSEEIEPIASSSSQPQINNETSSTLQERESERTYSVVENINRFPPSGGGKNILIHCGWGLLAAGCAYVVWRLVVCISNRVYRVFYCIKLYYQSELSEIYQIYYL</sequence>
<keyword evidence="3" id="KW-0150">Chloroplast</keyword>
<dbReference type="AlphaFoldDB" id="A0A386B207"/>
<keyword evidence="3" id="KW-0934">Plastid</keyword>
<feature type="compositionally biased region" description="Low complexity" evidence="1">
    <location>
        <begin position="214"/>
        <end position="224"/>
    </location>
</feature>
<geneLocation type="chloroplast" evidence="3"/>
<protein>
    <submittedName>
        <fullName evidence="3">Uncharacterized protein</fullName>
    </submittedName>
</protein>
<reference evidence="3" key="2">
    <citation type="journal article" date="2019" name="Mol. Phylogenet. Evol.">
        <title>Reassessment of the classification of bryopsidales (chlorophyta) based on chloroplast phylogenomic analyses.</title>
        <authorList>
            <person name="Cremen M.C."/>
            <person name="Leliaert F."/>
            <person name="West J."/>
            <person name="Lam D.W."/>
            <person name="Shimada S."/>
            <person name="Lopez-Bautista J.M."/>
            <person name="Verbruggen H."/>
        </authorList>
    </citation>
    <scope>NUCLEOTIDE SEQUENCE</scope>
</reference>
<keyword evidence="2" id="KW-0812">Transmembrane</keyword>
<proteinExistence type="predicted"/>
<name>A0A386B207_9CHLO</name>
<feature type="transmembrane region" description="Helical" evidence="2">
    <location>
        <begin position="259"/>
        <end position="277"/>
    </location>
</feature>
<evidence type="ECO:0000256" key="1">
    <source>
        <dbReference type="SAM" id="MobiDB-lite"/>
    </source>
</evidence>
<accession>A0A386B207</accession>
<organism evidence="3">
    <name type="scientific">Udotea sp. TZ0819</name>
    <dbReference type="NCBI Taxonomy" id="2364085"/>
    <lineage>
        <taxon>Eukaryota</taxon>
        <taxon>Viridiplantae</taxon>
        <taxon>Chlorophyta</taxon>
        <taxon>core chlorophytes</taxon>
        <taxon>Ulvophyceae</taxon>
        <taxon>TCBD clade</taxon>
        <taxon>Bryopsidales</taxon>
        <taxon>Halimedineae</taxon>
        <taxon>Halimedaceae</taxon>
        <taxon>Udoteae</taxon>
        <taxon>Udotea</taxon>
    </lineage>
</organism>
<keyword evidence="2" id="KW-0472">Membrane</keyword>
<reference evidence="3" key="1">
    <citation type="submission" date="2018-07" db="EMBL/GenBank/DDBJ databases">
        <authorList>
            <person name="Quirk P.G."/>
            <person name="Krulwich T.A."/>
        </authorList>
    </citation>
    <scope>NUCLEOTIDE SEQUENCE</scope>
</reference>
<keyword evidence="2" id="KW-1133">Transmembrane helix</keyword>
<dbReference type="EMBL" id="MH591113">
    <property type="protein sequence ID" value="AYC65744.1"/>
    <property type="molecule type" value="Genomic_DNA"/>
</dbReference>